<dbReference type="AlphaFoldDB" id="A0A9X3DFX0"/>
<evidence type="ECO:0000313" key="1">
    <source>
        <dbReference type="EMBL" id="MCX3266296.1"/>
    </source>
</evidence>
<evidence type="ECO:0000313" key="2">
    <source>
        <dbReference type="Proteomes" id="UP001142592"/>
    </source>
</evidence>
<gene>
    <name evidence="1" type="ORF">OQZ29_16170</name>
</gene>
<keyword evidence="2" id="KW-1185">Reference proteome</keyword>
<proteinExistence type="predicted"/>
<comment type="caution">
    <text evidence="1">The sequence shown here is derived from an EMBL/GenBank/DDBJ whole genome shotgun (WGS) entry which is preliminary data.</text>
</comment>
<dbReference type="EMBL" id="JAPJUH010000005">
    <property type="protein sequence ID" value="MCX3266296.1"/>
    <property type="molecule type" value="Genomic_DNA"/>
</dbReference>
<dbReference type="RefSeq" id="WP_010601941.1">
    <property type="nucleotide sequence ID" value="NZ_JAPJUH010000005.1"/>
</dbReference>
<accession>A0A9X3DFX0</accession>
<dbReference type="Proteomes" id="UP001142592">
    <property type="component" value="Unassembled WGS sequence"/>
</dbReference>
<name>A0A9X3DFX0_9SPHI</name>
<evidence type="ECO:0008006" key="3">
    <source>
        <dbReference type="Google" id="ProtNLM"/>
    </source>
</evidence>
<sequence>MGQNRVGVISHIDIENKCGTILDENHQDIGFNLEGLPEAVNLDARVSFEIELSDKGLIATNVALIA</sequence>
<organism evidence="1 2">
    <name type="scientific">Pedobacter agri</name>
    <dbReference type="NCBI Taxonomy" id="454586"/>
    <lineage>
        <taxon>Bacteria</taxon>
        <taxon>Pseudomonadati</taxon>
        <taxon>Bacteroidota</taxon>
        <taxon>Sphingobacteriia</taxon>
        <taxon>Sphingobacteriales</taxon>
        <taxon>Sphingobacteriaceae</taxon>
        <taxon>Pedobacter</taxon>
    </lineage>
</organism>
<protein>
    <recommendedName>
        <fullName evidence="3">Cold-shock protein</fullName>
    </recommendedName>
</protein>
<reference evidence="1" key="1">
    <citation type="submission" date="2022-11" db="EMBL/GenBank/DDBJ databases">
        <authorList>
            <person name="Graham C."/>
            <person name="Newman J.D."/>
        </authorList>
    </citation>
    <scope>NUCLEOTIDE SEQUENCE</scope>
    <source>
        <strain evidence="1">DSM 19486</strain>
    </source>
</reference>